<dbReference type="CDD" id="cd07012">
    <property type="entry name" value="PBP2_Bug_TTT"/>
    <property type="match status" value="1"/>
</dbReference>
<accession>A0A5M8B6Z5</accession>
<dbReference type="PANTHER" id="PTHR42928">
    <property type="entry name" value="TRICARBOXYLATE-BINDING PROTEIN"/>
    <property type="match status" value="1"/>
</dbReference>
<sequence>MNTRRQWLAAVLALTASSMASSMAFAQDNEGWPNRPVKLVVASAAGGGTDALARILAEQLGSVFGKPFVVENKPGANGLIASETVSAAAPDGYTLLLTYAGAMVVNPALYTRAPDPLKRFEPIAQIGSFGNLMVASPKVPIHNLKELVAYARQRPGQLSYGSWGMGSGGHLTMESFLKKANLEMVHAPYKGTAAVATDVQSGLLPVGWVDVSSQIGLVKAGRLVPIAVSGSSRLPQFPNVPTMGEQGYPFPTTSWYGMFAPAGTSAALVDRLNKEVVRAIATPAFRDRLTALNLPVAPALTPAQFRKVVADDTVAWQRIAQDAGVKPE</sequence>
<evidence type="ECO:0000256" key="2">
    <source>
        <dbReference type="SAM" id="SignalP"/>
    </source>
</evidence>
<evidence type="ECO:0000256" key="1">
    <source>
        <dbReference type="ARBA" id="ARBA00006987"/>
    </source>
</evidence>
<dbReference type="EMBL" id="VWRN01000017">
    <property type="protein sequence ID" value="KAA6129690.1"/>
    <property type="molecule type" value="Genomic_DNA"/>
</dbReference>
<dbReference type="InterPro" id="IPR006311">
    <property type="entry name" value="TAT_signal"/>
</dbReference>
<keyword evidence="4" id="KW-1185">Reference proteome</keyword>
<protein>
    <submittedName>
        <fullName evidence="3">Tripartite tricarboxylate transporter substrate binding protein</fullName>
    </submittedName>
</protein>
<dbReference type="SUPFAM" id="SSF53850">
    <property type="entry name" value="Periplasmic binding protein-like II"/>
    <property type="match status" value="1"/>
</dbReference>
<evidence type="ECO:0000313" key="3">
    <source>
        <dbReference type="EMBL" id="KAA6129690.1"/>
    </source>
</evidence>
<evidence type="ECO:0000313" key="4">
    <source>
        <dbReference type="Proteomes" id="UP000324324"/>
    </source>
</evidence>
<dbReference type="RefSeq" id="WP_150082428.1">
    <property type="nucleotide sequence ID" value="NZ_VWRN01000017.1"/>
</dbReference>
<dbReference type="PIRSF" id="PIRSF017082">
    <property type="entry name" value="YflP"/>
    <property type="match status" value="1"/>
</dbReference>
<comment type="similarity">
    <text evidence="1">Belongs to the UPF0065 (bug) family.</text>
</comment>
<gene>
    <name evidence="3" type="ORF">F1599_05390</name>
</gene>
<feature type="signal peptide" evidence="2">
    <location>
        <begin position="1"/>
        <end position="26"/>
    </location>
</feature>
<dbReference type="InterPro" id="IPR042100">
    <property type="entry name" value="Bug_dom1"/>
</dbReference>
<dbReference type="AlphaFoldDB" id="A0A5M8B6Z5"/>
<proteinExistence type="inferred from homology"/>
<dbReference type="Gene3D" id="3.40.190.10">
    <property type="entry name" value="Periplasmic binding protein-like II"/>
    <property type="match status" value="1"/>
</dbReference>
<dbReference type="PROSITE" id="PS51318">
    <property type="entry name" value="TAT"/>
    <property type="match status" value="1"/>
</dbReference>
<name>A0A5M8B6Z5_9BURK</name>
<dbReference type="PANTHER" id="PTHR42928:SF5">
    <property type="entry name" value="BLR1237 PROTEIN"/>
    <property type="match status" value="1"/>
</dbReference>
<comment type="caution">
    <text evidence="3">The sequence shown here is derived from an EMBL/GenBank/DDBJ whole genome shotgun (WGS) entry which is preliminary data.</text>
</comment>
<dbReference type="InterPro" id="IPR005064">
    <property type="entry name" value="BUG"/>
</dbReference>
<dbReference type="Pfam" id="PF03401">
    <property type="entry name" value="TctC"/>
    <property type="match status" value="1"/>
</dbReference>
<keyword evidence="2" id="KW-0732">Signal</keyword>
<dbReference type="Gene3D" id="3.40.190.150">
    <property type="entry name" value="Bordetella uptake gene, domain 1"/>
    <property type="match status" value="1"/>
</dbReference>
<organism evidence="3 4">
    <name type="scientific">Cupriavidus cauae</name>
    <dbReference type="NCBI Taxonomy" id="2608999"/>
    <lineage>
        <taxon>Bacteria</taxon>
        <taxon>Pseudomonadati</taxon>
        <taxon>Pseudomonadota</taxon>
        <taxon>Betaproteobacteria</taxon>
        <taxon>Burkholderiales</taxon>
        <taxon>Burkholderiaceae</taxon>
        <taxon>Cupriavidus</taxon>
    </lineage>
</organism>
<feature type="chain" id="PRO_5024356088" evidence="2">
    <location>
        <begin position="27"/>
        <end position="328"/>
    </location>
</feature>
<reference evidence="3 4" key="1">
    <citation type="submission" date="2019-09" db="EMBL/GenBank/DDBJ databases">
        <title>Isolation of a novel species in the genus Cupriavidus from patients with sepsis using whole genome sequencing.</title>
        <authorList>
            <person name="Kweon O.J."/>
            <person name="Lee M.-K."/>
        </authorList>
    </citation>
    <scope>NUCLEOTIDE SEQUENCE [LARGE SCALE GENOMIC DNA]</scope>
    <source>
        <strain evidence="3 4">MKL-01</strain>
    </source>
</reference>
<dbReference type="Proteomes" id="UP000324324">
    <property type="component" value="Unassembled WGS sequence"/>
</dbReference>